<evidence type="ECO:0000313" key="2">
    <source>
        <dbReference type="Proteomes" id="UP001519460"/>
    </source>
</evidence>
<reference evidence="1 2" key="1">
    <citation type="journal article" date="2023" name="Sci. Data">
        <title>Genome assembly of the Korean intertidal mud-creeper Batillaria attramentaria.</title>
        <authorList>
            <person name="Patra A.K."/>
            <person name="Ho P.T."/>
            <person name="Jun S."/>
            <person name="Lee S.J."/>
            <person name="Kim Y."/>
            <person name="Won Y.J."/>
        </authorList>
    </citation>
    <scope>NUCLEOTIDE SEQUENCE [LARGE SCALE GENOMIC DNA]</scope>
    <source>
        <strain evidence="1">Wonlab-2016</strain>
    </source>
</reference>
<keyword evidence="2" id="KW-1185">Reference proteome</keyword>
<gene>
    <name evidence="1" type="ORF">BaRGS_00001201</name>
</gene>
<evidence type="ECO:0000313" key="1">
    <source>
        <dbReference type="EMBL" id="KAK7507266.1"/>
    </source>
</evidence>
<name>A0ABD0M6I6_9CAEN</name>
<organism evidence="1 2">
    <name type="scientific">Batillaria attramentaria</name>
    <dbReference type="NCBI Taxonomy" id="370345"/>
    <lineage>
        <taxon>Eukaryota</taxon>
        <taxon>Metazoa</taxon>
        <taxon>Spiralia</taxon>
        <taxon>Lophotrochozoa</taxon>
        <taxon>Mollusca</taxon>
        <taxon>Gastropoda</taxon>
        <taxon>Caenogastropoda</taxon>
        <taxon>Sorbeoconcha</taxon>
        <taxon>Cerithioidea</taxon>
        <taxon>Batillariidae</taxon>
        <taxon>Batillaria</taxon>
    </lineage>
</organism>
<protein>
    <submittedName>
        <fullName evidence="1">Uncharacterized protein</fullName>
    </submittedName>
</protein>
<dbReference type="EMBL" id="JACVVK020000004">
    <property type="protein sequence ID" value="KAK7507266.1"/>
    <property type="molecule type" value="Genomic_DNA"/>
</dbReference>
<proteinExistence type="predicted"/>
<sequence length="130" mass="14555">MSQCRLLQSDKNEAISKTGDALGKGPDEGGWVVGGCKRVKEGWWSVVFLQDYQLCRLSALVRSQMCSTLSFTCVWFAGDVSRLQNTVQAVCRRWLPGARFWIAPTSDLVFRVVDQSVPCLPRLEPEMNLA</sequence>
<dbReference type="AlphaFoldDB" id="A0ABD0M6I6"/>
<accession>A0ABD0M6I6</accession>
<comment type="caution">
    <text evidence="1">The sequence shown here is derived from an EMBL/GenBank/DDBJ whole genome shotgun (WGS) entry which is preliminary data.</text>
</comment>
<dbReference type="Proteomes" id="UP001519460">
    <property type="component" value="Unassembled WGS sequence"/>
</dbReference>